<dbReference type="CDD" id="cd06223">
    <property type="entry name" value="PRTases_typeI"/>
    <property type="match status" value="1"/>
</dbReference>
<dbReference type="InterPro" id="IPR029057">
    <property type="entry name" value="PRTase-like"/>
</dbReference>
<dbReference type="EMBL" id="BLJN01000007">
    <property type="protein sequence ID" value="GFE83786.1"/>
    <property type="molecule type" value="Genomic_DNA"/>
</dbReference>
<dbReference type="AlphaFoldDB" id="A0A829YMR3"/>
<gene>
    <name evidence="4" type="ORF">GCM10011487_57860</name>
</gene>
<evidence type="ECO:0000313" key="5">
    <source>
        <dbReference type="Proteomes" id="UP000445000"/>
    </source>
</evidence>
<sequence>MEKTYISAESLLRDSLALGVQIVRSGFRPSFLVGVWRGGAPIGISVQEVLEFNGIHCDHIAIRTSSYEGIDQQSKTVRVHAIDYLVSQLSFEDQLLLIDDVFDSGRSLEAVVAELQRRCRRNMPEQVRIATVYYKPTRNTSSLRPDYFIRETDQWLVFPHEVQGLTRAEILANKPVEEDFFLPTSRTDK</sequence>
<dbReference type="InterPro" id="IPR000836">
    <property type="entry name" value="PRTase_dom"/>
</dbReference>
<dbReference type="Pfam" id="PF00156">
    <property type="entry name" value="Pribosyltran"/>
    <property type="match status" value="1"/>
</dbReference>
<dbReference type="Gene3D" id="3.40.50.2020">
    <property type="match status" value="1"/>
</dbReference>
<protein>
    <submittedName>
        <fullName evidence="4">Hypoxanthine phosphoribosyltransferase</fullName>
    </submittedName>
</protein>
<evidence type="ECO:0000256" key="1">
    <source>
        <dbReference type="ARBA" id="ARBA00022676"/>
    </source>
</evidence>
<organism evidence="4 5">
    <name type="scientific">Steroidobacter agaridevorans</name>
    <dbReference type="NCBI Taxonomy" id="2695856"/>
    <lineage>
        <taxon>Bacteria</taxon>
        <taxon>Pseudomonadati</taxon>
        <taxon>Pseudomonadota</taxon>
        <taxon>Gammaproteobacteria</taxon>
        <taxon>Steroidobacterales</taxon>
        <taxon>Steroidobacteraceae</taxon>
        <taxon>Steroidobacter</taxon>
    </lineage>
</organism>
<dbReference type="RefSeq" id="WP_161815413.1">
    <property type="nucleotide sequence ID" value="NZ_BLJN01000007.1"/>
</dbReference>
<keyword evidence="2 4" id="KW-0808">Transferase</keyword>
<evidence type="ECO:0000256" key="2">
    <source>
        <dbReference type="ARBA" id="ARBA00022679"/>
    </source>
</evidence>
<dbReference type="PANTHER" id="PTHR43363:SF1">
    <property type="entry name" value="HYPOXANTHINE-GUANINE PHOSPHORIBOSYLTRANSFERASE"/>
    <property type="match status" value="1"/>
</dbReference>
<accession>A0A829YMR3</accession>
<evidence type="ECO:0000313" key="4">
    <source>
        <dbReference type="EMBL" id="GFE83786.1"/>
    </source>
</evidence>
<feature type="domain" description="Phosphoribosyltransferase" evidence="3">
    <location>
        <begin position="20"/>
        <end position="159"/>
    </location>
</feature>
<comment type="caution">
    <text evidence="4">The sequence shown here is derived from an EMBL/GenBank/DDBJ whole genome shotgun (WGS) entry which is preliminary data.</text>
</comment>
<keyword evidence="1 4" id="KW-0328">Glycosyltransferase</keyword>
<dbReference type="SUPFAM" id="SSF53271">
    <property type="entry name" value="PRTase-like"/>
    <property type="match status" value="1"/>
</dbReference>
<keyword evidence="5" id="KW-1185">Reference proteome</keyword>
<name>A0A829YMR3_9GAMM</name>
<evidence type="ECO:0000259" key="3">
    <source>
        <dbReference type="Pfam" id="PF00156"/>
    </source>
</evidence>
<dbReference type="GO" id="GO:0016757">
    <property type="term" value="F:glycosyltransferase activity"/>
    <property type="evidence" value="ECO:0007669"/>
    <property type="project" value="UniProtKB-KW"/>
</dbReference>
<reference evidence="5" key="1">
    <citation type="submission" date="2020-01" db="EMBL/GenBank/DDBJ databases">
        <title>'Steroidobacter agaridevorans' sp. nov., agar-degrading bacteria isolated from rhizosphere soils.</title>
        <authorList>
            <person name="Ikenaga M."/>
            <person name="Kataoka M."/>
            <person name="Murouchi A."/>
            <person name="Katsuragi S."/>
            <person name="Sakai M."/>
        </authorList>
    </citation>
    <scope>NUCLEOTIDE SEQUENCE [LARGE SCALE GENOMIC DNA]</scope>
    <source>
        <strain evidence="5">YU21-B</strain>
    </source>
</reference>
<proteinExistence type="predicted"/>
<dbReference type="Proteomes" id="UP000445000">
    <property type="component" value="Unassembled WGS sequence"/>
</dbReference>
<dbReference type="PANTHER" id="PTHR43363">
    <property type="entry name" value="HYPOXANTHINE PHOSPHORIBOSYLTRANSFERASE"/>
    <property type="match status" value="1"/>
</dbReference>